<evidence type="ECO:0000313" key="3">
    <source>
        <dbReference type="Proteomes" id="UP000320839"/>
    </source>
</evidence>
<feature type="region of interest" description="Disordered" evidence="1">
    <location>
        <begin position="1"/>
        <end position="22"/>
    </location>
</feature>
<evidence type="ECO:0000256" key="1">
    <source>
        <dbReference type="SAM" id="MobiDB-lite"/>
    </source>
</evidence>
<accession>A0A518FW71</accession>
<sequence length="67" mass="7212">MTSEIPITVSIEGSGKSMSGDMDVDAATKIIPETAENTAFESRDMRSNLEESQQCITIILFSPICGN</sequence>
<gene>
    <name evidence="2" type="ORF">Pan153_52830</name>
</gene>
<dbReference type="AlphaFoldDB" id="A0A518FW71"/>
<name>A0A518FW71_9PLAN</name>
<reference evidence="2 3" key="1">
    <citation type="submission" date="2019-02" db="EMBL/GenBank/DDBJ databases">
        <title>Deep-cultivation of Planctomycetes and their phenomic and genomic characterization uncovers novel biology.</title>
        <authorList>
            <person name="Wiegand S."/>
            <person name="Jogler M."/>
            <person name="Boedeker C."/>
            <person name="Pinto D."/>
            <person name="Vollmers J."/>
            <person name="Rivas-Marin E."/>
            <person name="Kohn T."/>
            <person name="Peeters S.H."/>
            <person name="Heuer A."/>
            <person name="Rast P."/>
            <person name="Oberbeckmann S."/>
            <person name="Bunk B."/>
            <person name="Jeske O."/>
            <person name="Meyerdierks A."/>
            <person name="Storesund J.E."/>
            <person name="Kallscheuer N."/>
            <person name="Luecker S."/>
            <person name="Lage O.M."/>
            <person name="Pohl T."/>
            <person name="Merkel B.J."/>
            <person name="Hornburger P."/>
            <person name="Mueller R.-W."/>
            <person name="Bruemmer F."/>
            <person name="Labrenz M."/>
            <person name="Spormann A.M."/>
            <person name="Op den Camp H."/>
            <person name="Overmann J."/>
            <person name="Amann R."/>
            <person name="Jetten M.S.M."/>
            <person name="Mascher T."/>
            <person name="Medema M.H."/>
            <person name="Devos D.P."/>
            <person name="Kaster A.-K."/>
            <person name="Ovreas L."/>
            <person name="Rohde M."/>
            <person name="Galperin M.Y."/>
            <person name="Jogler C."/>
        </authorList>
    </citation>
    <scope>NUCLEOTIDE SEQUENCE [LARGE SCALE GENOMIC DNA]</scope>
    <source>
        <strain evidence="2 3">Pan153</strain>
    </source>
</reference>
<evidence type="ECO:0000313" key="2">
    <source>
        <dbReference type="EMBL" id="QDV20607.1"/>
    </source>
</evidence>
<dbReference type="Proteomes" id="UP000320839">
    <property type="component" value="Chromosome"/>
</dbReference>
<dbReference type="EMBL" id="CP036317">
    <property type="protein sequence ID" value="QDV20607.1"/>
    <property type="molecule type" value="Genomic_DNA"/>
</dbReference>
<protein>
    <submittedName>
        <fullName evidence="2">Uncharacterized protein</fullName>
    </submittedName>
</protein>
<organism evidence="2 3">
    <name type="scientific">Gimesia panareensis</name>
    <dbReference type="NCBI Taxonomy" id="2527978"/>
    <lineage>
        <taxon>Bacteria</taxon>
        <taxon>Pseudomonadati</taxon>
        <taxon>Planctomycetota</taxon>
        <taxon>Planctomycetia</taxon>
        <taxon>Planctomycetales</taxon>
        <taxon>Planctomycetaceae</taxon>
        <taxon>Gimesia</taxon>
    </lineage>
</organism>
<proteinExistence type="predicted"/>